<dbReference type="Pfam" id="PF01420">
    <property type="entry name" value="Methylase_S"/>
    <property type="match status" value="2"/>
</dbReference>
<evidence type="ECO:0000313" key="8">
    <source>
        <dbReference type="Proteomes" id="UP000481616"/>
    </source>
</evidence>
<protein>
    <submittedName>
        <fullName evidence="6">Restriction endonuclease subunit S</fullName>
    </submittedName>
</protein>
<evidence type="ECO:0000313" key="7">
    <source>
        <dbReference type="Proteomes" id="UP000441162"/>
    </source>
</evidence>
<proteinExistence type="inferred from homology"/>
<dbReference type="InterPro" id="IPR044946">
    <property type="entry name" value="Restrct_endonuc_typeI_TRD_sf"/>
</dbReference>
<reference evidence="7 8" key="1">
    <citation type="journal article" date="2019" name="Nat. Med.">
        <title>A library of human gut bacterial isolates paired with longitudinal multiomics data enables mechanistic microbiome research.</title>
        <authorList>
            <person name="Poyet M."/>
            <person name="Groussin M."/>
            <person name="Gibbons S.M."/>
            <person name="Avila-Pacheco J."/>
            <person name="Jiang X."/>
            <person name="Kearney S.M."/>
            <person name="Perrotta A.R."/>
            <person name="Berdy B."/>
            <person name="Zhao S."/>
            <person name="Lieberman T.D."/>
            <person name="Swanson P.K."/>
            <person name="Smith M."/>
            <person name="Roesemann S."/>
            <person name="Alexander J.E."/>
            <person name="Rich S.A."/>
            <person name="Livny J."/>
            <person name="Vlamakis H."/>
            <person name="Clish C."/>
            <person name="Bullock K."/>
            <person name="Deik A."/>
            <person name="Scott J."/>
            <person name="Pierce K.A."/>
            <person name="Xavier R.J."/>
            <person name="Alm E.J."/>
        </authorList>
    </citation>
    <scope>NUCLEOTIDE SEQUENCE [LARGE SCALE GENOMIC DNA]</scope>
    <source>
        <strain evidence="5 8">BIOML-A1</strain>
        <strain evidence="6 7">BIOML-A4</strain>
    </source>
</reference>
<keyword evidence="3" id="KW-0238">DNA-binding</keyword>
<dbReference type="Gene3D" id="3.90.220.20">
    <property type="entry name" value="DNA methylase specificity domains"/>
    <property type="match status" value="2"/>
</dbReference>
<name>A0A4Q5HP81_9BACT</name>
<keyword evidence="2" id="KW-0680">Restriction system</keyword>
<dbReference type="SUPFAM" id="SSF116734">
    <property type="entry name" value="DNA methylase specificity domain"/>
    <property type="match status" value="2"/>
</dbReference>
<dbReference type="GO" id="GO:0003677">
    <property type="term" value="F:DNA binding"/>
    <property type="evidence" value="ECO:0007669"/>
    <property type="project" value="UniProtKB-KW"/>
</dbReference>
<organism evidence="6 7">
    <name type="scientific">Phocaeicola dorei</name>
    <dbReference type="NCBI Taxonomy" id="357276"/>
    <lineage>
        <taxon>Bacteria</taxon>
        <taxon>Pseudomonadati</taxon>
        <taxon>Bacteroidota</taxon>
        <taxon>Bacteroidia</taxon>
        <taxon>Bacteroidales</taxon>
        <taxon>Bacteroidaceae</taxon>
        <taxon>Phocaeicola</taxon>
    </lineage>
</organism>
<keyword evidence="6" id="KW-0255">Endonuclease</keyword>
<evidence type="ECO:0000313" key="5">
    <source>
        <dbReference type="EMBL" id="KAA5396277.1"/>
    </source>
</evidence>
<keyword evidence="6" id="KW-0378">Hydrolase</keyword>
<dbReference type="PANTHER" id="PTHR30408:SF13">
    <property type="entry name" value="TYPE I RESTRICTION ENZYME HINDI SPECIFICITY SUBUNIT"/>
    <property type="match status" value="1"/>
</dbReference>
<evidence type="ECO:0000259" key="4">
    <source>
        <dbReference type="Pfam" id="PF01420"/>
    </source>
</evidence>
<accession>A0A4Q5HP81</accession>
<comment type="caution">
    <text evidence="6">The sequence shown here is derived from an EMBL/GenBank/DDBJ whole genome shotgun (WGS) entry which is preliminary data.</text>
</comment>
<gene>
    <name evidence="6" type="ORF">F2Y51_14370</name>
    <name evidence="5" type="ORF">F2Y58_15305</name>
</gene>
<feature type="domain" description="Type I restriction modification DNA specificity" evidence="4">
    <location>
        <begin position="223"/>
        <end position="369"/>
    </location>
</feature>
<feature type="domain" description="Type I restriction modification DNA specificity" evidence="4">
    <location>
        <begin position="27"/>
        <end position="182"/>
    </location>
</feature>
<dbReference type="EMBL" id="VVYY01000013">
    <property type="protein sequence ID" value="KAA5396277.1"/>
    <property type="molecule type" value="Genomic_DNA"/>
</dbReference>
<keyword evidence="6" id="KW-0540">Nuclease</keyword>
<dbReference type="InterPro" id="IPR000055">
    <property type="entry name" value="Restrct_endonuc_typeI_TRD"/>
</dbReference>
<evidence type="ECO:0000256" key="2">
    <source>
        <dbReference type="ARBA" id="ARBA00022747"/>
    </source>
</evidence>
<sequence length="419" mass="48044">MESRKYKLGKIADFNKICIGKDDTFSTIEYLDTSSITENVISGTSILNISDAPSRAQRKVTDKTIIYSTVRPRLRHYGILRSPKNNLIVSTGFVTIDIKEKYEKEIDARYLYLLLTQPSITEYVGNIADTAVSAYPSINPSDIASITFIFPDIEVQRNIADIWENLHQKIALNHAINDNLEKMAKQLYDYWFVQFDFPDDDGRPYKLSGGVMVWNEKLKREIPNGWYCGTLLDIAEYTNGLACQRFRPIDDNKLPVIKIKEMHDGLPSETELVRSDIPESVKVYDGDVLFSWSASLEVMLWAYGNGGLNQHIFKVTSKNGFPRSFYFYQLIDYIGNFKRMAEARKTTMGHITQDHLKQSTIALPQNIDIANELEKRLCPIFDTIVRNNQEIMNLTKQRDELLPLLMNGQASVNYHLAHD</sequence>
<evidence type="ECO:0000313" key="6">
    <source>
        <dbReference type="EMBL" id="KAA5403889.1"/>
    </source>
</evidence>
<evidence type="ECO:0000256" key="1">
    <source>
        <dbReference type="ARBA" id="ARBA00010923"/>
    </source>
</evidence>
<dbReference type="Proteomes" id="UP000441162">
    <property type="component" value="Unassembled WGS sequence"/>
</dbReference>
<dbReference type="InterPro" id="IPR052021">
    <property type="entry name" value="Type-I_RS_S_subunit"/>
</dbReference>
<dbReference type="PANTHER" id="PTHR30408">
    <property type="entry name" value="TYPE-1 RESTRICTION ENZYME ECOKI SPECIFICITY PROTEIN"/>
    <property type="match status" value="1"/>
</dbReference>
<evidence type="ECO:0000256" key="3">
    <source>
        <dbReference type="ARBA" id="ARBA00023125"/>
    </source>
</evidence>
<dbReference type="Proteomes" id="UP000481616">
    <property type="component" value="Unassembled WGS sequence"/>
</dbReference>
<dbReference type="RefSeq" id="WP_122348594.1">
    <property type="nucleotide sequence ID" value="NZ_RCXK01000013.1"/>
</dbReference>
<dbReference type="GO" id="GO:0004519">
    <property type="term" value="F:endonuclease activity"/>
    <property type="evidence" value="ECO:0007669"/>
    <property type="project" value="UniProtKB-KW"/>
</dbReference>
<dbReference type="GO" id="GO:0009307">
    <property type="term" value="P:DNA restriction-modification system"/>
    <property type="evidence" value="ECO:0007669"/>
    <property type="project" value="UniProtKB-KW"/>
</dbReference>
<dbReference type="AlphaFoldDB" id="A0A4Q5HP81"/>
<dbReference type="EMBL" id="VVZA01000012">
    <property type="protein sequence ID" value="KAA5403889.1"/>
    <property type="molecule type" value="Genomic_DNA"/>
</dbReference>
<comment type="similarity">
    <text evidence="1">Belongs to the type-I restriction system S methylase family.</text>
</comment>